<dbReference type="EMBL" id="KN833049">
    <property type="protein sequence ID" value="KIM75193.1"/>
    <property type="molecule type" value="Genomic_DNA"/>
</dbReference>
<reference evidence="2" key="2">
    <citation type="submission" date="2015-01" db="EMBL/GenBank/DDBJ databases">
        <title>Evolutionary Origins and Diversification of the Mycorrhizal Mutualists.</title>
        <authorList>
            <consortium name="DOE Joint Genome Institute"/>
            <consortium name="Mycorrhizal Genomics Consortium"/>
            <person name="Kohler A."/>
            <person name="Kuo A."/>
            <person name="Nagy L.G."/>
            <person name="Floudas D."/>
            <person name="Copeland A."/>
            <person name="Barry K.W."/>
            <person name="Cichocki N."/>
            <person name="Veneault-Fourrey C."/>
            <person name="LaButti K."/>
            <person name="Lindquist E.A."/>
            <person name="Lipzen A."/>
            <person name="Lundell T."/>
            <person name="Morin E."/>
            <person name="Murat C."/>
            <person name="Riley R."/>
            <person name="Ohm R."/>
            <person name="Sun H."/>
            <person name="Tunlid A."/>
            <person name="Henrissat B."/>
            <person name="Grigoriev I.V."/>
            <person name="Hibbett D.S."/>
            <person name="Martin F."/>
        </authorList>
    </citation>
    <scope>NUCLEOTIDE SEQUENCE [LARGE SCALE GENOMIC DNA]</scope>
    <source>
        <strain evidence="2">F 1598</strain>
    </source>
</reference>
<organism evidence="1 2">
    <name type="scientific">Piloderma croceum (strain F 1598)</name>
    <dbReference type="NCBI Taxonomy" id="765440"/>
    <lineage>
        <taxon>Eukaryota</taxon>
        <taxon>Fungi</taxon>
        <taxon>Dikarya</taxon>
        <taxon>Basidiomycota</taxon>
        <taxon>Agaricomycotina</taxon>
        <taxon>Agaricomycetes</taxon>
        <taxon>Agaricomycetidae</taxon>
        <taxon>Atheliales</taxon>
        <taxon>Atheliaceae</taxon>
        <taxon>Piloderma</taxon>
    </lineage>
</organism>
<gene>
    <name evidence="1" type="ORF">PILCRDRAFT_827437</name>
</gene>
<evidence type="ECO:0000313" key="1">
    <source>
        <dbReference type="EMBL" id="KIM75193.1"/>
    </source>
</evidence>
<name>A0A0C3AMT5_PILCF</name>
<dbReference type="InParanoid" id="A0A0C3AMT5"/>
<evidence type="ECO:0000313" key="2">
    <source>
        <dbReference type="Proteomes" id="UP000054166"/>
    </source>
</evidence>
<reference evidence="1 2" key="1">
    <citation type="submission" date="2014-04" db="EMBL/GenBank/DDBJ databases">
        <authorList>
            <consortium name="DOE Joint Genome Institute"/>
            <person name="Kuo A."/>
            <person name="Tarkka M."/>
            <person name="Buscot F."/>
            <person name="Kohler A."/>
            <person name="Nagy L.G."/>
            <person name="Floudas D."/>
            <person name="Copeland A."/>
            <person name="Barry K.W."/>
            <person name="Cichocki N."/>
            <person name="Veneault-Fourrey C."/>
            <person name="LaButti K."/>
            <person name="Lindquist E.A."/>
            <person name="Lipzen A."/>
            <person name="Lundell T."/>
            <person name="Morin E."/>
            <person name="Murat C."/>
            <person name="Sun H."/>
            <person name="Tunlid A."/>
            <person name="Henrissat B."/>
            <person name="Grigoriev I.V."/>
            <person name="Hibbett D.S."/>
            <person name="Martin F."/>
            <person name="Nordberg H.P."/>
            <person name="Cantor M.N."/>
            <person name="Hua S.X."/>
        </authorList>
    </citation>
    <scope>NUCLEOTIDE SEQUENCE [LARGE SCALE GENOMIC DNA]</scope>
    <source>
        <strain evidence="1 2">F 1598</strain>
    </source>
</reference>
<dbReference type="Proteomes" id="UP000054166">
    <property type="component" value="Unassembled WGS sequence"/>
</dbReference>
<sequence>MACSESLLMQGPYPRDAVVLHQVKDVPVVLIWPVEVNSKNNQTKEGGSEMMEARNEIFNQGGVAGENGYTK</sequence>
<dbReference type="HOGENOM" id="CLU_2740943_0_0_1"/>
<proteinExistence type="predicted"/>
<accession>A0A0C3AMT5</accession>
<keyword evidence="2" id="KW-1185">Reference proteome</keyword>
<dbReference type="AlphaFoldDB" id="A0A0C3AMT5"/>
<protein>
    <submittedName>
        <fullName evidence="1">Uncharacterized protein</fullName>
    </submittedName>
</protein>